<dbReference type="PANTHER" id="PTHR46411">
    <property type="entry name" value="FAMILY ATPASE, PUTATIVE-RELATED"/>
    <property type="match status" value="1"/>
</dbReference>
<gene>
    <name evidence="3" type="ORF">RRF57_011986</name>
</gene>
<dbReference type="EMBL" id="JAWHQM010000066">
    <property type="protein sequence ID" value="KAK5636274.1"/>
    <property type="molecule type" value="Genomic_DNA"/>
</dbReference>
<accession>A0AAN7V559</accession>
<evidence type="ECO:0000259" key="2">
    <source>
        <dbReference type="Pfam" id="PF22942"/>
    </source>
</evidence>
<name>A0AAN7V559_9PEZI</name>
<evidence type="ECO:0000256" key="1">
    <source>
        <dbReference type="SAM" id="MobiDB-lite"/>
    </source>
</evidence>
<proteinExistence type="predicted"/>
<evidence type="ECO:0000313" key="4">
    <source>
        <dbReference type="Proteomes" id="UP001305414"/>
    </source>
</evidence>
<protein>
    <recommendedName>
        <fullName evidence="2">DUF7025 domain-containing protein</fullName>
    </recommendedName>
</protein>
<keyword evidence="4" id="KW-1185">Reference proteome</keyword>
<evidence type="ECO:0000313" key="3">
    <source>
        <dbReference type="EMBL" id="KAK5636274.1"/>
    </source>
</evidence>
<dbReference type="InterPro" id="IPR054289">
    <property type="entry name" value="DUF7025"/>
</dbReference>
<sequence length="353" mass="40289">MVLSGWDPRKGQFEEQVLPDFENGLQFGPVTKPDRAFTFRKITNVRGLRRHIEADYYSSSEVDVIFPELQKLLGRITYKWGWPEMVTKCSSPYIALIYSWEKAEKEAIAIIDGESEDEKQARNDLKELLRIISTSSGDVRLDRYFKSRQALLCEGSITHEALWTLFPPGTLIVGRPCHDEPQIFVVESCRNFVRDDDDFAMVCYSFDWNGTVFSRVPFEIFIESWGGERKGVTSLPYYPLEFYEEDGLSREESITKLKERLTRRGKKFVEYCVAPKGKQMFKYSNGAAYFHQSGTLLQRKQTDSGMELESQRNGSSTKSDNNGAAAIGVRASWKPVSSRGGSSPRLKLIVVTD</sequence>
<feature type="domain" description="DUF7025" evidence="2">
    <location>
        <begin position="150"/>
        <end position="243"/>
    </location>
</feature>
<dbReference type="Pfam" id="PF22942">
    <property type="entry name" value="DUF7025"/>
    <property type="match status" value="1"/>
</dbReference>
<reference evidence="3 4" key="1">
    <citation type="submission" date="2023-10" db="EMBL/GenBank/DDBJ databases">
        <title>Draft genome sequence of Xylaria bambusicola isolate GMP-LS, the root and basal stem rot pathogen of sugarcane in Indonesia.</title>
        <authorList>
            <person name="Selvaraj P."/>
            <person name="Muralishankar V."/>
            <person name="Muruganantham S."/>
            <person name="Sp S."/>
            <person name="Haryani S."/>
            <person name="Lau K.J.X."/>
            <person name="Naqvi N.I."/>
        </authorList>
    </citation>
    <scope>NUCLEOTIDE SEQUENCE [LARGE SCALE GENOMIC DNA]</scope>
    <source>
        <strain evidence="3">GMP-LS</strain>
    </source>
</reference>
<dbReference type="AlphaFoldDB" id="A0AAN7V559"/>
<comment type="caution">
    <text evidence="3">The sequence shown here is derived from an EMBL/GenBank/DDBJ whole genome shotgun (WGS) entry which is preliminary data.</text>
</comment>
<organism evidence="3 4">
    <name type="scientific">Xylaria bambusicola</name>
    <dbReference type="NCBI Taxonomy" id="326684"/>
    <lineage>
        <taxon>Eukaryota</taxon>
        <taxon>Fungi</taxon>
        <taxon>Dikarya</taxon>
        <taxon>Ascomycota</taxon>
        <taxon>Pezizomycotina</taxon>
        <taxon>Sordariomycetes</taxon>
        <taxon>Xylariomycetidae</taxon>
        <taxon>Xylariales</taxon>
        <taxon>Xylariaceae</taxon>
        <taxon>Xylaria</taxon>
    </lineage>
</organism>
<dbReference type="PANTHER" id="PTHR46411:SF3">
    <property type="entry name" value="AAA+ ATPASE DOMAIN-CONTAINING PROTEIN"/>
    <property type="match status" value="1"/>
</dbReference>
<dbReference type="Proteomes" id="UP001305414">
    <property type="component" value="Unassembled WGS sequence"/>
</dbReference>
<feature type="region of interest" description="Disordered" evidence="1">
    <location>
        <begin position="302"/>
        <end position="324"/>
    </location>
</feature>
<feature type="compositionally biased region" description="Polar residues" evidence="1">
    <location>
        <begin position="311"/>
        <end position="322"/>
    </location>
</feature>